<evidence type="ECO:0000313" key="2">
    <source>
        <dbReference type="EMBL" id="KAF9062768.1"/>
    </source>
</evidence>
<dbReference type="Pfam" id="PF17667">
    <property type="entry name" value="Pkinase_fungal"/>
    <property type="match status" value="2"/>
</dbReference>
<organism evidence="2 3">
    <name type="scientific">Rhodocollybia butyracea</name>
    <dbReference type="NCBI Taxonomy" id="206335"/>
    <lineage>
        <taxon>Eukaryota</taxon>
        <taxon>Fungi</taxon>
        <taxon>Dikarya</taxon>
        <taxon>Basidiomycota</taxon>
        <taxon>Agaricomycotina</taxon>
        <taxon>Agaricomycetes</taxon>
        <taxon>Agaricomycetidae</taxon>
        <taxon>Agaricales</taxon>
        <taxon>Marasmiineae</taxon>
        <taxon>Omphalotaceae</taxon>
        <taxon>Rhodocollybia</taxon>
    </lineage>
</organism>
<name>A0A9P5PF82_9AGAR</name>
<dbReference type="InterPro" id="IPR011009">
    <property type="entry name" value="Kinase-like_dom_sf"/>
</dbReference>
<reference evidence="2" key="1">
    <citation type="submission" date="2020-11" db="EMBL/GenBank/DDBJ databases">
        <authorList>
            <consortium name="DOE Joint Genome Institute"/>
            <person name="Ahrendt S."/>
            <person name="Riley R."/>
            <person name="Andreopoulos W."/>
            <person name="Labutti K."/>
            <person name="Pangilinan J."/>
            <person name="Ruiz-Duenas F.J."/>
            <person name="Barrasa J.M."/>
            <person name="Sanchez-Garcia M."/>
            <person name="Camarero S."/>
            <person name="Miyauchi S."/>
            <person name="Serrano A."/>
            <person name="Linde D."/>
            <person name="Babiker R."/>
            <person name="Drula E."/>
            <person name="Ayuso-Fernandez I."/>
            <person name="Pacheco R."/>
            <person name="Padilla G."/>
            <person name="Ferreira P."/>
            <person name="Barriuso J."/>
            <person name="Kellner H."/>
            <person name="Castanera R."/>
            <person name="Alfaro M."/>
            <person name="Ramirez L."/>
            <person name="Pisabarro A.G."/>
            <person name="Kuo A."/>
            <person name="Tritt A."/>
            <person name="Lipzen A."/>
            <person name="He G."/>
            <person name="Yan M."/>
            <person name="Ng V."/>
            <person name="Cullen D."/>
            <person name="Martin F."/>
            <person name="Rosso M.-N."/>
            <person name="Henrissat B."/>
            <person name="Hibbett D."/>
            <person name="Martinez A.T."/>
            <person name="Grigoriev I.V."/>
        </authorList>
    </citation>
    <scope>NUCLEOTIDE SEQUENCE</scope>
    <source>
        <strain evidence="2">AH 40177</strain>
    </source>
</reference>
<feature type="domain" description="Fungal-type protein kinase" evidence="1">
    <location>
        <begin position="156"/>
        <end position="402"/>
    </location>
</feature>
<protein>
    <recommendedName>
        <fullName evidence="1">Fungal-type protein kinase domain-containing protein</fullName>
    </recommendedName>
</protein>
<gene>
    <name evidence="2" type="ORF">BDP27DRAFT_1300157</name>
</gene>
<dbReference type="Proteomes" id="UP000772434">
    <property type="component" value="Unassembled WGS sequence"/>
</dbReference>
<dbReference type="Gene3D" id="1.10.510.10">
    <property type="entry name" value="Transferase(Phosphotransferase) domain 1"/>
    <property type="match status" value="1"/>
</dbReference>
<dbReference type="AlphaFoldDB" id="A0A9P5PF82"/>
<proteinExistence type="predicted"/>
<accession>A0A9P5PF82</accession>
<evidence type="ECO:0000259" key="1">
    <source>
        <dbReference type="Pfam" id="PF17667"/>
    </source>
</evidence>
<dbReference type="EMBL" id="JADNRY010000163">
    <property type="protein sequence ID" value="KAF9062768.1"/>
    <property type="molecule type" value="Genomic_DNA"/>
</dbReference>
<dbReference type="PANTHER" id="PTHR38248">
    <property type="entry name" value="FUNK1 6"/>
    <property type="match status" value="1"/>
</dbReference>
<dbReference type="InterPro" id="IPR040976">
    <property type="entry name" value="Pkinase_fungal"/>
</dbReference>
<dbReference type="SUPFAM" id="SSF56112">
    <property type="entry name" value="Protein kinase-like (PK-like)"/>
    <property type="match status" value="1"/>
</dbReference>
<dbReference type="PANTHER" id="PTHR38248:SF2">
    <property type="entry name" value="FUNK1 11"/>
    <property type="match status" value="1"/>
</dbReference>
<evidence type="ECO:0000313" key="3">
    <source>
        <dbReference type="Proteomes" id="UP000772434"/>
    </source>
</evidence>
<dbReference type="OrthoDB" id="2739948at2759"/>
<feature type="domain" description="Fungal-type protein kinase" evidence="1">
    <location>
        <begin position="414"/>
        <end position="533"/>
    </location>
</feature>
<comment type="caution">
    <text evidence="2">The sequence shown here is derived from an EMBL/GenBank/DDBJ whole genome shotgun (WGS) entry which is preliminary data.</text>
</comment>
<sequence length="594" mass="68022">MVILSPFFTFCQDLRNLNLNAHYASLTPRKCLHEPEPEPASTPIHNRATTMHGATSSHYVLDQAHRVAEKEMRDKYEKIDMRNFLDLLPEAEGMPAVKYDALVNIAQMKAEMQQYAPFITAMKDYLSPDWVLINTSNHCDASSFSAKYFSLSVIKPDIGLYEASKYNPDSTTNSASVELFGEFKVKKHDDPFPPAKTLPESAKDTCGQITLYLNAIQAAQQRTRVFLFFILGDQCRLFCHSRAGTQYTDPFNHTTMPYLHEFLWRLTHSSPADRGHDVTMEPVLPCDPIYEEVSQVLMAGLRGNPNLKALHKRFYGEVDVVYRVVVNLCTLYVYQPFTTTHLYPVGQGTHCFVAFDHENRRLVLLKVFWRNWKYDSEYETYKALECKGVSHVPHALAGEDIAGRFQQTEVLGIKLVHFRLVLDVVGEPLTKCISTHQFAQIISDALQAHYEAYRKAGVLHRDISSGNIIFFKSCGYLIDWERSIKVTGIPPAARTTERTGTWQFMSIKLLEDPDSPHQVCDDLKLFFYVMLFMANRYASAPLTSIHMRAYRNNKFSWTGALNAFREGTTGKRDTIGPRRILWGWNTLHFQKTHK</sequence>
<keyword evidence="3" id="KW-1185">Reference proteome</keyword>